<evidence type="ECO:0000256" key="2">
    <source>
        <dbReference type="ARBA" id="ARBA00022692"/>
    </source>
</evidence>
<feature type="transmembrane region" description="Helical" evidence="5">
    <location>
        <begin position="107"/>
        <end position="129"/>
    </location>
</feature>
<proteinExistence type="predicted"/>
<evidence type="ECO:0000259" key="6">
    <source>
        <dbReference type="PROSITE" id="PS50850"/>
    </source>
</evidence>
<dbReference type="STRING" id="576137.A0A1L7WVQ5"/>
<keyword evidence="2 5" id="KW-0812">Transmembrane</keyword>
<keyword evidence="4 5" id="KW-0472">Membrane</keyword>
<gene>
    <name evidence="7" type="ORF">PAC_06712</name>
</gene>
<feature type="domain" description="Major facilitator superfamily (MFS) profile" evidence="6">
    <location>
        <begin position="74"/>
        <end position="544"/>
    </location>
</feature>
<dbReference type="Proteomes" id="UP000184330">
    <property type="component" value="Unassembled WGS sequence"/>
</dbReference>
<dbReference type="InterPro" id="IPR036259">
    <property type="entry name" value="MFS_trans_sf"/>
</dbReference>
<dbReference type="PANTHER" id="PTHR23502">
    <property type="entry name" value="MAJOR FACILITATOR SUPERFAMILY"/>
    <property type="match status" value="1"/>
</dbReference>
<dbReference type="Gene3D" id="1.20.1250.20">
    <property type="entry name" value="MFS general substrate transporter like domains"/>
    <property type="match status" value="1"/>
</dbReference>
<dbReference type="GO" id="GO:0022857">
    <property type="term" value="F:transmembrane transporter activity"/>
    <property type="evidence" value="ECO:0007669"/>
    <property type="project" value="InterPro"/>
</dbReference>
<feature type="transmembrane region" description="Helical" evidence="5">
    <location>
        <begin position="383"/>
        <end position="404"/>
    </location>
</feature>
<feature type="transmembrane region" description="Helical" evidence="5">
    <location>
        <begin position="200"/>
        <end position="217"/>
    </location>
</feature>
<dbReference type="EMBL" id="FJOG01000008">
    <property type="protein sequence ID" value="CZR56823.1"/>
    <property type="molecule type" value="Genomic_DNA"/>
</dbReference>
<dbReference type="InterPro" id="IPR020846">
    <property type="entry name" value="MFS_dom"/>
</dbReference>
<feature type="transmembrane region" description="Helical" evidence="5">
    <location>
        <begin position="229"/>
        <end position="250"/>
    </location>
</feature>
<feature type="transmembrane region" description="Helical" evidence="5">
    <location>
        <begin position="507"/>
        <end position="526"/>
    </location>
</feature>
<feature type="transmembrane region" description="Helical" evidence="5">
    <location>
        <begin position="75"/>
        <end position="101"/>
    </location>
</feature>
<evidence type="ECO:0000256" key="5">
    <source>
        <dbReference type="SAM" id="Phobius"/>
    </source>
</evidence>
<dbReference type="PANTHER" id="PTHR23502:SF29">
    <property type="entry name" value="TRANSPORTER, PUTATIVE (AFU_ORTHOLOGUE AFUA_6G06680)-RELATED"/>
    <property type="match status" value="1"/>
</dbReference>
<keyword evidence="3 5" id="KW-1133">Transmembrane helix</keyword>
<feature type="transmembrane region" description="Helical" evidence="5">
    <location>
        <begin position="416"/>
        <end position="435"/>
    </location>
</feature>
<sequence>MGLGVLEPKTQLGYHVPGTVLLDTHNTSAEINVGVEAAHLKRGKGKDSELILVPQPSDNPNDPLNWPIWQRDLVLVLYCFCTLCCIGGVGPILSSMAIPIITELHTTFTGVSLLTGYQLCTVGAVAVFVSACARKYGKRPTTLWSITCAFAGTLWGGFAHSYGSLVGARVLQGLGIAMFESVTYALIGDMYHVHQRGTRMTFYILAQSGISQLPSVIAGKISMDLGWRWVFYLLDIFMGLAWVLCIFFAWETLFNRSAVYNLDTSSRDRVDKVMGQDKSVTIEEVEETLQPTRTATSSQFAVRETFLQRMRLYHGIFTDEPLWKLIVRPFFVLLNPTVLWSIIIISFTTVWFIITNFVIAQAFAVPPYLLNTAQQGYMSVGPMIGGLLGCIACGIICDPLARYLTRKNNGVYEPEFRLPMMIVVPIVSTIGYFLFGNLIQQGQSPVAASVMFGLVFVSVQFAAVSTGAYIVDAFRDVSVEIFIISMSVKNFVFFGFTWWGPAKMFDTIGGIQLVLSLTTIPIFIYGKRIRAWWHAHDVLSKTKV</sequence>
<evidence type="ECO:0000256" key="4">
    <source>
        <dbReference type="ARBA" id="ARBA00023136"/>
    </source>
</evidence>
<accession>A0A1L7WVQ5</accession>
<reference evidence="7 8" key="1">
    <citation type="submission" date="2016-03" db="EMBL/GenBank/DDBJ databases">
        <authorList>
            <person name="Ploux O."/>
        </authorList>
    </citation>
    <scope>NUCLEOTIDE SEQUENCE [LARGE SCALE GENOMIC DNA]</scope>
    <source>
        <strain evidence="7 8">UAMH 11012</strain>
    </source>
</reference>
<evidence type="ECO:0000313" key="8">
    <source>
        <dbReference type="Proteomes" id="UP000184330"/>
    </source>
</evidence>
<feature type="transmembrane region" description="Helical" evidence="5">
    <location>
        <begin position="338"/>
        <end position="363"/>
    </location>
</feature>
<organism evidence="7 8">
    <name type="scientific">Phialocephala subalpina</name>
    <dbReference type="NCBI Taxonomy" id="576137"/>
    <lineage>
        <taxon>Eukaryota</taxon>
        <taxon>Fungi</taxon>
        <taxon>Dikarya</taxon>
        <taxon>Ascomycota</taxon>
        <taxon>Pezizomycotina</taxon>
        <taxon>Leotiomycetes</taxon>
        <taxon>Helotiales</taxon>
        <taxon>Mollisiaceae</taxon>
        <taxon>Phialocephala</taxon>
        <taxon>Phialocephala fortinii species complex</taxon>
    </lineage>
</organism>
<feature type="transmembrane region" description="Helical" evidence="5">
    <location>
        <begin position="447"/>
        <end position="469"/>
    </location>
</feature>
<evidence type="ECO:0000256" key="1">
    <source>
        <dbReference type="ARBA" id="ARBA00004141"/>
    </source>
</evidence>
<feature type="transmembrane region" description="Helical" evidence="5">
    <location>
        <begin position="170"/>
        <end position="188"/>
    </location>
</feature>
<dbReference type="InterPro" id="IPR011701">
    <property type="entry name" value="MFS"/>
</dbReference>
<dbReference type="AlphaFoldDB" id="A0A1L7WVQ5"/>
<feature type="transmembrane region" description="Helical" evidence="5">
    <location>
        <begin position="141"/>
        <end position="158"/>
    </location>
</feature>
<evidence type="ECO:0000313" key="7">
    <source>
        <dbReference type="EMBL" id="CZR56823.1"/>
    </source>
</evidence>
<dbReference type="PROSITE" id="PS50850">
    <property type="entry name" value="MFS"/>
    <property type="match status" value="1"/>
</dbReference>
<evidence type="ECO:0000256" key="3">
    <source>
        <dbReference type="ARBA" id="ARBA00022989"/>
    </source>
</evidence>
<comment type="subcellular location">
    <subcellularLocation>
        <location evidence="1">Membrane</location>
        <topology evidence="1">Multi-pass membrane protein</topology>
    </subcellularLocation>
</comment>
<dbReference type="SUPFAM" id="SSF103473">
    <property type="entry name" value="MFS general substrate transporter"/>
    <property type="match status" value="1"/>
</dbReference>
<keyword evidence="8" id="KW-1185">Reference proteome</keyword>
<feature type="transmembrane region" description="Helical" evidence="5">
    <location>
        <begin position="481"/>
        <end position="501"/>
    </location>
</feature>
<dbReference type="Pfam" id="PF07690">
    <property type="entry name" value="MFS_1"/>
    <property type="match status" value="1"/>
</dbReference>
<name>A0A1L7WVQ5_9HELO</name>
<dbReference type="GO" id="GO:0005886">
    <property type="term" value="C:plasma membrane"/>
    <property type="evidence" value="ECO:0007669"/>
    <property type="project" value="TreeGrafter"/>
</dbReference>
<dbReference type="OrthoDB" id="2585655at2759"/>
<protein>
    <submittedName>
        <fullName evidence="7">Related to transporter protein HOL1</fullName>
    </submittedName>
</protein>